<evidence type="ECO:0000256" key="6">
    <source>
        <dbReference type="ARBA" id="ARBA00023098"/>
    </source>
</evidence>
<dbReference type="GO" id="GO:0004312">
    <property type="term" value="F:fatty acid synthase activity"/>
    <property type="evidence" value="ECO:0007669"/>
    <property type="project" value="TreeGrafter"/>
</dbReference>
<dbReference type="Gene3D" id="3.40.366.10">
    <property type="entry name" value="Malonyl-Coenzyme A Acyl Carrier Protein, domain 2"/>
    <property type="match status" value="1"/>
</dbReference>
<dbReference type="PROSITE" id="PS00606">
    <property type="entry name" value="KS3_1"/>
    <property type="match status" value="1"/>
</dbReference>
<dbReference type="FunFam" id="3.30.559.10:FF:000012">
    <property type="entry name" value="Non-ribosomal peptide synthetase"/>
    <property type="match status" value="1"/>
</dbReference>
<feature type="active site" description="Proton acceptor; for dehydratase activity" evidence="8">
    <location>
        <position position="935"/>
    </location>
</feature>
<feature type="region of interest" description="N-terminal hotdog fold" evidence="8">
    <location>
        <begin position="903"/>
        <end position="1027"/>
    </location>
</feature>
<dbReference type="InterPro" id="IPR014031">
    <property type="entry name" value="Ketoacyl_synth_C"/>
</dbReference>
<dbReference type="Gene3D" id="3.90.180.10">
    <property type="entry name" value="Medium-chain alcohol dehydrogenases, catalytic domain"/>
    <property type="match status" value="1"/>
</dbReference>
<dbReference type="GO" id="GO:0004315">
    <property type="term" value="F:3-oxoacyl-[acyl-carrier-protein] synthase activity"/>
    <property type="evidence" value="ECO:0007669"/>
    <property type="project" value="InterPro"/>
</dbReference>
<dbReference type="Pfam" id="PF00109">
    <property type="entry name" value="ketoacyl-synt"/>
    <property type="match status" value="1"/>
</dbReference>
<dbReference type="InterPro" id="IPR023213">
    <property type="entry name" value="CAT-like_dom_sf"/>
</dbReference>
<dbReference type="FunFam" id="3.40.47.10:FF:000042">
    <property type="entry name" value="Polyketide synthase Pks13"/>
    <property type="match status" value="1"/>
</dbReference>
<reference evidence="12" key="1">
    <citation type="journal article" date="2014" name="Int. J. Syst. Evol. Microbiol.">
        <title>Complete genome sequence of Corynebacterium casei LMG S-19264T (=DSM 44701T), isolated from a smear-ripened cheese.</title>
        <authorList>
            <consortium name="US DOE Joint Genome Institute (JGI-PGF)"/>
            <person name="Walter F."/>
            <person name="Albersmeier A."/>
            <person name="Kalinowski J."/>
            <person name="Ruckert C."/>
        </authorList>
    </citation>
    <scope>NUCLEOTIDE SEQUENCE</scope>
    <source>
        <strain evidence="12">CGMCC 1.12919</strain>
    </source>
</reference>
<dbReference type="GO" id="GO:0031177">
    <property type="term" value="F:phosphopantetheine binding"/>
    <property type="evidence" value="ECO:0007669"/>
    <property type="project" value="InterPro"/>
</dbReference>
<dbReference type="Pfam" id="PF08240">
    <property type="entry name" value="ADH_N"/>
    <property type="match status" value="1"/>
</dbReference>
<dbReference type="Proteomes" id="UP000637002">
    <property type="component" value="Unassembled WGS sequence"/>
</dbReference>
<keyword evidence="4" id="KW-0808">Transferase</keyword>
<dbReference type="InterPro" id="IPR036736">
    <property type="entry name" value="ACP-like_sf"/>
</dbReference>
<dbReference type="EMBL" id="BMGG01000001">
    <property type="protein sequence ID" value="GGC48545.1"/>
    <property type="molecule type" value="Genomic_DNA"/>
</dbReference>
<dbReference type="SMART" id="SM00829">
    <property type="entry name" value="PKS_ER"/>
    <property type="match status" value="1"/>
</dbReference>
<keyword evidence="7" id="KW-0511">Multifunctional enzyme</keyword>
<dbReference type="InterPro" id="IPR013968">
    <property type="entry name" value="PKS_KR"/>
</dbReference>
<dbReference type="InterPro" id="IPR001242">
    <property type="entry name" value="Condensation_dom"/>
</dbReference>
<dbReference type="GO" id="GO:0005886">
    <property type="term" value="C:plasma membrane"/>
    <property type="evidence" value="ECO:0007669"/>
    <property type="project" value="TreeGrafter"/>
</dbReference>
<sequence>MSVDTDDCIAIVGMSGRFPGSPDIPSFWRSLVDGRESITQFTDEELLAAGIPAEVLRHPNYVKAGSYLEDVELFDAAFFGVSPREAELMDPQQRLFLEHAWLALEDAGIAPARFLGQIAVFGGASFSTYGLLNLRSEIGSTGALETVLGNDKDYLATRVSYKLGLRGPSVSVQTACSTSLTAVAMACDSLLNLQADVALAGGVTVKLPLKTGYLYEEGSILSPDGHCRTFDAKAQGTIFGSGVGIVALKRLADALADGDPIHAVIRGWSVNNDGDDKVGFTAPSVDGQARVIASALAQAGVAPETIGYVEAHGTATPIGDPIEVRALTQAYGDGSGRAQPCGIGSVKTNVGHLESAAGVTGLIKAALAVKLGVVPASLHFETPNPEIDFGRTPFRVVDRLTPWSDDEGPRRAAVNSFGMGGTNVHVIVEQPPAGRPRQGGESAAVDRTHHLVPLSSRSEAGLREAALKLAERLNEDDAAAPGDVAYTMAARQPFPTRLAVQGRTVPDIAAALQAFAEGGDEALRGDVREGPPDTVFLFTGQGAQYARMGRNLYDTSPRFRATLDRCDALLRPHLDRPLLQVMFPAAGEDSLVDETAYTQPALFSLSFALADLWRAWGLQPTMLLGHSVGEFAAAAVAGVFSLEDGLALIAARGRLMQALPRDGLMMTVFAAEDAVRAAVEPHAASVSVAAVNGDASTVISGSRAEVEAIAAAFERRGVRARALTTSHAFHSPLMRPVVGPFRAIAARVQYRMPDLPILSNVTGRLEREALAGADYWCEHILAPVRFRDGIRAAVAAGANAFVEMGPRPVLCGLGREAVDGGAPSALHWLPSLTRAGKDWPSMLDTLGRLYCAGAPIDWAAFDAGHARTRLRLPGYAFQRRRFWSAPKATGDGPVRGVGTGETHPLLGQRLRQAGTRNVRYEAIVGSGNPAYLGDHRVFNAAVLPAAAYLEMALAGGARLLSAQLLTLENVQFKQAMTLPEEGDRIVQTLFSPAGPRELGFQIFSGTEDGDDWTLHCSGTVRPAPIESPVEDLDDAQARCEEPLPVDLVYANYRSRGLDYGPAFRGIRALRAGAGETLAHIVLPAAAGSANAYHLHPALSDACFQALGAAFGARDDRDTFLPVTLRRLTLHAPAPDTFWCHAQLLGRSEGPDPQAPGDQESRLRLFDGEGRLAVEIDGLQSRRVTRDVVLQSAADAVDNWLYDVVWEPAETAATTVPFGRGRWVVVDGGTGAAAPVAAAITERGGRAVAVSGEDLGQALAAGPIAGVADLRAVQPSGQSMAEGAEQAAGDLLELVQAMAAADLTRGVPLAVVTCGAQGGIDAQTGVRDLAAASLWGLVRTVWHEFPEMPCLSLDLDPAAPLDVAAIVDELASIGSEQQVAHRDGGRLVTRLRRHEADRGRIDLPSTPYRIDKAPEHGLDRLAVLPLERRRPAAGEVELEVVGMGLNFRDVLNAMGLYPGEAGPFGGECSGRVVRVGPGVADLRPGDEVVALHYGTFASHVTLPAAVVFKAPANMPLVEAAGLPIVYLTAWYGLHHLAGIKTGDKVLIHSATGGVGLAAIRIAQMAGAEIYATASPQKHDLLRSLGIRHVMNSRTVDFAADIMAATAGQGVDIVLNSLGGDAIPASLSVVKPGGHFVEIGKRDIWTVEAARAERPDIAYAIVNFDETAVEEPQLVRSLLAGALKHIDAGDLGRPITSVYPAREALDAMRLMQKARHIGKLVLAAPQPGERGQDIRSDATYLVTGAFGGIGRLIAPWLAQRGARHFALVGRRTPDADIEQDLAVLRAAGADVRTFAADIADRSQVDQLLQTIAAAMPPLRGIIHAAGVLDDGVVTALDRQRIARAFSGKVRGAWHLHEATRDREIDLFVMFSSLGSLLGAPGQANYAAANACLDALAHLRLSQGLKALTVNWGGWAETGMATGRAVAAQLSHGGSIPPETGLRILGDLLRDGSPEVGVVPFPWALYFEGLPRRLSLLADVERDLAQRAADAAKFASLRVALRSGDDAVRKTNLLAYLEGVVARLLRLDAGEAIAQAQPLVELGLDSLVTIQLRNRLRTDLEIDLPVSEMIQAGSLDQLVEVIGTRLGSGESASAAARIAPLGLAEAPLSFAQHRLWFLAQLDPTSAFYTVTFSLYLEGSLDRGAFEASFAEIVRRHGSLRTRIVVVDGEPVQRIAAEAASPIAFEDLEGLPEAERTARVDEVVAGEAGRAFALDQPSLLRVTLLRLGPQLHRAIVAMHHIITDGWSAVVLMQEFGASYRALVAGDRPALPPLPVQYADFAVWQRDWLTSERASEELDYWSANLSAPLPVLDLPTDRPRTATAMHRGGAFSVMLPPALADGLKGLGRSAGTSLFAALMTGFKILLHRLTGATDLIVGSLVANRDRPEIEGLIGFFSNMVVFRSDLSGDLSVREQLAREAICVGQGLAHQDLPFDRLVEDLQPPRVAGRNPLCDVILVLQRGVPADDLEAGGLRIGPMWDLDNGTVRFDLEIHVWDTDRGLSVSFIYNKDLFDSATVAHIETQFASVLRAMVADPDIALSRVPLSEPDGPRPWAPSPEPGLADALKRIESLSDEEVEALLREMGEEGAESTP</sequence>
<dbReference type="Gene3D" id="1.10.1200.10">
    <property type="entry name" value="ACP-like"/>
    <property type="match status" value="1"/>
</dbReference>
<comment type="caution">
    <text evidence="12">The sequence shown here is derived from an EMBL/GenBank/DDBJ whole genome shotgun (WGS) entry which is preliminary data.</text>
</comment>
<dbReference type="InterPro" id="IPR049551">
    <property type="entry name" value="PKS_DH_C"/>
</dbReference>
<dbReference type="Gene3D" id="3.30.559.10">
    <property type="entry name" value="Chloramphenicol acetyltransferase-like domain"/>
    <property type="match status" value="1"/>
</dbReference>
<dbReference type="GO" id="GO:0071770">
    <property type="term" value="P:DIM/DIP cell wall layer assembly"/>
    <property type="evidence" value="ECO:0007669"/>
    <property type="project" value="TreeGrafter"/>
</dbReference>
<dbReference type="SUPFAM" id="SSF52777">
    <property type="entry name" value="CoA-dependent acyltransferases"/>
    <property type="match status" value="2"/>
</dbReference>
<dbReference type="SUPFAM" id="SSF52151">
    <property type="entry name" value="FabD/lysophospholipase-like"/>
    <property type="match status" value="1"/>
</dbReference>
<keyword evidence="2" id="KW-0596">Phosphopantetheine</keyword>
<dbReference type="InterPro" id="IPR014030">
    <property type="entry name" value="Ketoacyl_synth_N"/>
</dbReference>
<evidence type="ECO:0000259" key="11">
    <source>
        <dbReference type="PROSITE" id="PS52019"/>
    </source>
</evidence>
<dbReference type="PROSITE" id="PS52019">
    <property type="entry name" value="PKS_MFAS_DH"/>
    <property type="match status" value="1"/>
</dbReference>
<dbReference type="GO" id="GO:0016491">
    <property type="term" value="F:oxidoreductase activity"/>
    <property type="evidence" value="ECO:0007669"/>
    <property type="project" value="InterPro"/>
</dbReference>
<dbReference type="Pfam" id="PF13602">
    <property type="entry name" value="ADH_zinc_N_2"/>
    <property type="match status" value="1"/>
</dbReference>
<dbReference type="SMART" id="SM00827">
    <property type="entry name" value="PKS_AT"/>
    <property type="match status" value="1"/>
</dbReference>
<dbReference type="InterPro" id="IPR050091">
    <property type="entry name" value="PKS_NRPS_Biosynth_Enz"/>
</dbReference>
<evidence type="ECO:0000256" key="8">
    <source>
        <dbReference type="PROSITE-ProRule" id="PRU01363"/>
    </source>
</evidence>
<dbReference type="InterPro" id="IPR057326">
    <property type="entry name" value="KR_dom"/>
</dbReference>
<dbReference type="InterPro" id="IPR020841">
    <property type="entry name" value="PKS_Beta-ketoAc_synthase_dom"/>
</dbReference>
<dbReference type="PROSITE" id="PS00012">
    <property type="entry name" value="PHOSPHOPANTETHEINE"/>
    <property type="match status" value="1"/>
</dbReference>
<feature type="domain" description="Carrier" evidence="9">
    <location>
        <begin position="2008"/>
        <end position="2083"/>
    </location>
</feature>
<dbReference type="InterPro" id="IPR016039">
    <property type="entry name" value="Thiolase-like"/>
</dbReference>
<evidence type="ECO:0000256" key="5">
    <source>
        <dbReference type="ARBA" id="ARBA00022832"/>
    </source>
</evidence>
<dbReference type="Pfam" id="PF16197">
    <property type="entry name" value="KAsynt_C_assoc"/>
    <property type="match status" value="1"/>
</dbReference>
<dbReference type="InterPro" id="IPR014043">
    <property type="entry name" value="Acyl_transferase_dom"/>
</dbReference>
<dbReference type="PROSITE" id="PS50075">
    <property type="entry name" value="CARRIER"/>
    <property type="match status" value="1"/>
</dbReference>
<dbReference type="Gene3D" id="3.30.70.3290">
    <property type="match status" value="1"/>
</dbReference>
<feature type="domain" description="PKS/mFAS DH" evidence="11">
    <location>
        <begin position="903"/>
        <end position="1189"/>
    </location>
</feature>
<evidence type="ECO:0000256" key="2">
    <source>
        <dbReference type="ARBA" id="ARBA00022450"/>
    </source>
</evidence>
<dbReference type="InterPro" id="IPR042104">
    <property type="entry name" value="PKS_dehydratase_sf"/>
</dbReference>
<keyword evidence="3" id="KW-0597">Phosphoprotein</keyword>
<dbReference type="InterPro" id="IPR001227">
    <property type="entry name" value="Ac_transferase_dom_sf"/>
</dbReference>
<dbReference type="SMART" id="SM00826">
    <property type="entry name" value="PKS_DH"/>
    <property type="match status" value="1"/>
</dbReference>
<dbReference type="GO" id="GO:0005737">
    <property type="term" value="C:cytoplasm"/>
    <property type="evidence" value="ECO:0007669"/>
    <property type="project" value="TreeGrafter"/>
</dbReference>
<reference evidence="12" key="2">
    <citation type="submission" date="2020-09" db="EMBL/GenBank/DDBJ databases">
        <authorList>
            <person name="Sun Q."/>
            <person name="Zhou Y."/>
        </authorList>
    </citation>
    <scope>NUCLEOTIDE SEQUENCE</scope>
    <source>
        <strain evidence="12">CGMCC 1.12919</strain>
    </source>
</reference>
<evidence type="ECO:0000256" key="1">
    <source>
        <dbReference type="ARBA" id="ARBA00001957"/>
    </source>
</evidence>
<dbReference type="InterPro" id="IPR016036">
    <property type="entry name" value="Malonyl_transacylase_ACP-bd"/>
</dbReference>
<protein>
    <recommendedName>
        <fullName evidence="14">Polyketide synthase</fullName>
    </recommendedName>
</protein>
<keyword evidence="5" id="KW-0276">Fatty acid metabolism</keyword>
<dbReference type="PANTHER" id="PTHR43775">
    <property type="entry name" value="FATTY ACID SYNTHASE"/>
    <property type="match status" value="1"/>
</dbReference>
<dbReference type="InterPro" id="IPR020843">
    <property type="entry name" value="ER"/>
</dbReference>
<dbReference type="SUPFAM" id="SSF50129">
    <property type="entry name" value="GroES-like"/>
    <property type="match status" value="1"/>
</dbReference>
<dbReference type="InterPro" id="IPR016035">
    <property type="entry name" value="Acyl_Trfase/lysoPLipase"/>
</dbReference>
<dbReference type="InterPro" id="IPR036291">
    <property type="entry name" value="NAD(P)-bd_dom_sf"/>
</dbReference>
<dbReference type="PANTHER" id="PTHR43775:SF51">
    <property type="entry name" value="INACTIVE PHENOLPHTHIOCEROL SYNTHESIS POLYKETIDE SYNTHASE TYPE I PKS1-RELATED"/>
    <property type="match status" value="1"/>
</dbReference>
<dbReference type="SMART" id="SM00825">
    <property type="entry name" value="PKS_KS"/>
    <property type="match status" value="1"/>
</dbReference>
<dbReference type="Pfam" id="PF21089">
    <property type="entry name" value="PKS_DH_N"/>
    <property type="match status" value="1"/>
</dbReference>
<dbReference type="CDD" id="cd19531">
    <property type="entry name" value="LCL_NRPS-like"/>
    <property type="match status" value="1"/>
</dbReference>
<dbReference type="SMART" id="SM00822">
    <property type="entry name" value="PKS_KR"/>
    <property type="match status" value="1"/>
</dbReference>
<keyword evidence="13" id="KW-1185">Reference proteome</keyword>
<dbReference type="InterPro" id="IPR006162">
    <property type="entry name" value="Ppantetheine_attach_site"/>
</dbReference>
<dbReference type="InterPro" id="IPR009081">
    <property type="entry name" value="PP-bd_ACP"/>
</dbReference>
<dbReference type="Gene3D" id="3.40.47.10">
    <property type="match status" value="1"/>
</dbReference>
<evidence type="ECO:0000256" key="3">
    <source>
        <dbReference type="ARBA" id="ARBA00022553"/>
    </source>
</evidence>
<dbReference type="Pfam" id="PF02801">
    <property type="entry name" value="Ketoacyl-synt_C"/>
    <property type="match status" value="1"/>
</dbReference>
<organism evidence="12 13">
    <name type="scientific">Chelatococcus reniformis</name>
    <dbReference type="NCBI Taxonomy" id="1494448"/>
    <lineage>
        <taxon>Bacteria</taxon>
        <taxon>Pseudomonadati</taxon>
        <taxon>Pseudomonadota</taxon>
        <taxon>Alphaproteobacteria</taxon>
        <taxon>Hyphomicrobiales</taxon>
        <taxon>Chelatococcaceae</taxon>
        <taxon>Chelatococcus</taxon>
    </lineage>
</organism>
<dbReference type="InterPro" id="IPR018201">
    <property type="entry name" value="Ketoacyl_synth_AS"/>
</dbReference>
<evidence type="ECO:0000313" key="12">
    <source>
        <dbReference type="EMBL" id="GGC48545.1"/>
    </source>
</evidence>
<dbReference type="PROSITE" id="PS52004">
    <property type="entry name" value="KS3_2"/>
    <property type="match status" value="1"/>
</dbReference>
<dbReference type="CDD" id="cd08955">
    <property type="entry name" value="KR_2_FAS_SDR_x"/>
    <property type="match status" value="1"/>
</dbReference>
<dbReference type="InterPro" id="IPR020806">
    <property type="entry name" value="PKS_PP-bd"/>
</dbReference>
<dbReference type="Gene3D" id="3.30.559.30">
    <property type="entry name" value="Nonribosomal peptide synthetase, condensation domain"/>
    <property type="match status" value="1"/>
</dbReference>
<dbReference type="Gene3D" id="3.10.129.110">
    <property type="entry name" value="Polyketide synthase dehydratase"/>
    <property type="match status" value="1"/>
</dbReference>
<dbReference type="InterPro" id="IPR049552">
    <property type="entry name" value="PKS_DH_N"/>
</dbReference>
<dbReference type="Pfam" id="PF00550">
    <property type="entry name" value="PP-binding"/>
    <property type="match status" value="1"/>
</dbReference>
<evidence type="ECO:0000256" key="7">
    <source>
        <dbReference type="ARBA" id="ARBA00023268"/>
    </source>
</evidence>
<evidence type="ECO:0000259" key="9">
    <source>
        <dbReference type="PROSITE" id="PS50075"/>
    </source>
</evidence>
<evidence type="ECO:0000259" key="10">
    <source>
        <dbReference type="PROSITE" id="PS52004"/>
    </source>
</evidence>
<dbReference type="InterPro" id="IPR013154">
    <property type="entry name" value="ADH-like_N"/>
</dbReference>
<dbReference type="InterPro" id="IPR020807">
    <property type="entry name" value="PKS_DH"/>
</dbReference>
<comment type="cofactor">
    <cofactor evidence="1">
        <name>pantetheine 4'-phosphate</name>
        <dbReference type="ChEBI" id="CHEBI:47942"/>
    </cofactor>
</comment>
<dbReference type="Pfam" id="PF14765">
    <property type="entry name" value="PS-DH"/>
    <property type="match status" value="1"/>
</dbReference>
<dbReference type="CDD" id="cd05195">
    <property type="entry name" value="enoyl_red"/>
    <property type="match status" value="1"/>
</dbReference>
<evidence type="ECO:0000313" key="13">
    <source>
        <dbReference type="Proteomes" id="UP000637002"/>
    </source>
</evidence>
<gene>
    <name evidence="12" type="ORF">GCM10010994_04650</name>
</gene>
<evidence type="ECO:0000256" key="4">
    <source>
        <dbReference type="ARBA" id="ARBA00022679"/>
    </source>
</evidence>
<dbReference type="GO" id="GO:0006633">
    <property type="term" value="P:fatty acid biosynthetic process"/>
    <property type="evidence" value="ECO:0007669"/>
    <property type="project" value="InterPro"/>
</dbReference>
<keyword evidence="6" id="KW-0443">Lipid metabolism</keyword>
<dbReference type="Pfam" id="PF08659">
    <property type="entry name" value="KR"/>
    <property type="match status" value="1"/>
</dbReference>
<dbReference type="SUPFAM" id="SSF47336">
    <property type="entry name" value="ACP-like"/>
    <property type="match status" value="1"/>
</dbReference>
<dbReference type="Gene3D" id="3.40.50.720">
    <property type="entry name" value="NAD(P)-binding Rossmann-like Domain"/>
    <property type="match status" value="3"/>
</dbReference>
<dbReference type="SMART" id="SM00823">
    <property type="entry name" value="PKS_PP"/>
    <property type="match status" value="1"/>
</dbReference>
<proteinExistence type="predicted"/>
<dbReference type="FunFam" id="3.40.366.10:FF:000002">
    <property type="entry name" value="Probable polyketide synthase 2"/>
    <property type="match status" value="1"/>
</dbReference>
<dbReference type="RefSeq" id="WP_188607490.1">
    <property type="nucleotide sequence ID" value="NZ_BMGG01000001.1"/>
</dbReference>
<dbReference type="Pfam" id="PF00668">
    <property type="entry name" value="Condensation"/>
    <property type="match status" value="1"/>
</dbReference>
<dbReference type="CDD" id="cd00833">
    <property type="entry name" value="PKS"/>
    <property type="match status" value="1"/>
</dbReference>
<name>A0A916X817_9HYPH</name>
<dbReference type="InterPro" id="IPR011032">
    <property type="entry name" value="GroES-like_sf"/>
</dbReference>
<feature type="domain" description="Ketosynthase family 3 (KS3)" evidence="10">
    <location>
        <begin position="6"/>
        <end position="430"/>
    </location>
</feature>
<feature type="active site" description="Proton donor; for dehydratase activity" evidence="8">
    <location>
        <position position="1100"/>
    </location>
</feature>
<dbReference type="SUPFAM" id="SSF55048">
    <property type="entry name" value="Probable ACP-binding domain of malonyl-CoA ACP transacylase"/>
    <property type="match status" value="1"/>
</dbReference>
<dbReference type="SUPFAM" id="SSF53901">
    <property type="entry name" value="Thiolase-like"/>
    <property type="match status" value="1"/>
</dbReference>
<dbReference type="InterPro" id="IPR032821">
    <property type="entry name" value="PKS_assoc"/>
</dbReference>
<dbReference type="FunFam" id="3.40.50.720:FF:000209">
    <property type="entry name" value="Polyketide synthase Pks12"/>
    <property type="match status" value="1"/>
</dbReference>
<dbReference type="InterPro" id="IPR049900">
    <property type="entry name" value="PKS_mFAS_DH"/>
</dbReference>
<feature type="region of interest" description="C-terminal hotdog fold" evidence="8">
    <location>
        <begin position="1040"/>
        <end position="1189"/>
    </location>
</feature>
<accession>A0A916X817</accession>
<dbReference type="SUPFAM" id="SSF51735">
    <property type="entry name" value="NAD(P)-binding Rossmann-fold domains"/>
    <property type="match status" value="3"/>
</dbReference>
<dbReference type="Pfam" id="PF00698">
    <property type="entry name" value="Acyl_transf_1"/>
    <property type="match status" value="1"/>
</dbReference>
<evidence type="ECO:0008006" key="14">
    <source>
        <dbReference type="Google" id="ProtNLM"/>
    </source>
</evidence>